<dbReference type="Gene3D" id="3.30.50.10">
    <property type="entry name" value="Erythroid Transcription Factor GATA-1, subunit A"/>
    <property type="match status" value="1"/>
</dbReference>
<dbReference type="PROSITE" id="PS51030">
    <property type="entry name" value="NUCLEAR_REC_DBD_2"/>
    <property type="match status" value="1"/>
</dbReference>
<dbReference type="PANTHER" id="PTHR46011">
    <property type="entry name" value="NUCLEAR HORMONE RECEPTOR FAMILY MEMBER NHR-86-RELATED"/>
    <property type="match status" value="1"/>
</dbReference>
<keyword evidence="2" id="KW-0863">Zinc-finger</keyword>
<feature type="domain" description="Nuclear receptor" evidence="9">
    <location>
        <begin position="22"/>
        <end position="99"/>
    </location>
</feature>
<evidence type="ECO:0000256" key="7">
    <source>
        <dbReference type="ARBA" id="ARBA00023170"/>
    </source>
</evidence>
<evidence type="ECO:0000256" key="5">
    <source>
        <dbReference type="ARBA" id="ARBA00023125"/>
    </source>
</evidence>
<evidence type="ECO:0000313" key="12">
    <source>
        <dbReference type="Proteomes" id="UP001176961"/>
    </source>
</evidence>
<evidence type="ECO:0000256" key="3">
    <source>
        <dbReference type="ARBA" id="ARBA00022833"/>
    </source>
</evidence>
<keyword evidence="5" id="KW-0238">DNA-binding</keyword>
<dbReference type="GO" id="GO:0043565">
    <property type="term" value="F:sequence-specific DNA binding"/>
    <property type="evidence" value="ECO:0007669"/>
    <property type="project" value="InterPro"/>
</dbReference>
<dbReference type="GO" id="GO:0008270">
    <property type="term" value="F:zinc ion binding"/>
    <property type="evidence" value="ECO:0007669"/>
    <property type="project" value="UniProtKB-KW"/>
</dbReference>
<dbReference type="PROSITE" id="PS51843">
    <property type="entry name" value="NR_LBD"/>
    <property type="match status" value="1"/>
</dbReference>
<accession>A0AA36M7U6</accession>
<dbReference type="GO" id="GO:0003700">
    <property type="term" value="F:DNA-binding transcription factor activity"/>
    <property type="evidence" value="ECO:0007669"/>
    <property type="project" value="InterPro"/>
</dbReference>
<keyword evidence="7" id="KW-0675">Receptor</keyword>
<dbReference type="InterPro" id="IPR000536">
    <property type="entry name" value="Nucl_hrmn_rcpt_lig-bd"/>
</dbReference>
<evidence type="ECO:0000256" key="2">
    <source>
        <dbReference type="ARBA" id="ARBA00022771"/>
    </source>
</evidence>
<evidence type="ECO:0000256" key="4">
    <source>
        <dbReference type="ARBA" id="ARBA00023015"/>
    </source>
</evidence>
<evidence type="ECO:0000256" key="8">
    <source>
        <dbReference type="ARBA" id="ARBA00023242"/>
    </source>
</evidence>
<name>A0AA36M7U6_CYLNA</name>
<feature type="domain" description="NR LBD" evidence="10">
    <location>
        <begin position="168"/>
        <end position="433"/>
    </location>
</feature>
<proteinExistence type="predicted"/>
<dbReference type="SMART" id="SM00430">
    <property type="entry name" value="HOLI"/>
    <property type="match status" value="1"/>
</dbReference>
<dbReference type="PANTHER" id="PTHR46011:SF4">
    <property type="entry name" value="NUCLEAR HORMONE RECEPTOR FAMILY MEMBER NHR-43"/>
    <property type="match status" value="1"/>
</dbReference>
<dbReference type="InterPro" id="IPR035500">
    <property type="entry name" value="NHR-like_dom_sf"/>
</dbReference>
<protein>
    <submittedName>
        <fullName evidence="11">Uncharacterized protein</fullName>
    </submittedName>
</protein>
<sequence length="441" mass="51645">MTATFEQLKEEADSHNVSRKNAPLCRVCERGYDGSQHFGIEVCRACAAFFRRAVEGRKKFVCRKGGDRCQLNAPRKVTCQKCRFMQCLKVGLQPELVQCKRLSPHYDTAYSPEFKTEVPSTSSELVPLRNSGLDVVPIANDANSLFHSTIFRPIPTVNPVYSFDSTSARPNLIYRVLQNYRRMYDERWVMELDMPGNENAPTYSAVGKVFYLASLSRLSTIMRKQMAYIYRFIQETFDDFACFNQAEQQMIVHRFMTCLWELEGSYWTYRNIPAQADEKMMLTLTTYSDMENLEYLIMDKKEPQDLCQLKQVIISLQNHVRSTLINQMRSFILSEVEFVALLALSLWSQRNLRGHEKAERVASKYRAQIFYDLHEHYREERKMDNYANRFGDLMCLFVDAQMNATRIGEDIELLKLFNMYNVETYVYDCLRGNMKTRGYLR</sequence>
<evidence type="ECO:0000256" key="6">
    <source>
        <dbReference type="ARBA" id="ARBA00023163"/>
    </source>
</evidence>
<dbReference type="Gene3D" id="1.10.565.10">
    <property type="entry name" value="Retinoid X Receptor"/>
    <property type="match status" value="1"/>
</dbReference>
<dbReference type="AlphaFoldDB" id="A0AA36M7U6"/>
<organism evidence="11 12">
    <name type="scientific">Cylicocyclus nassatus</name>
    <name type="common">Nematode worm</name>
    <dbReference type="NCBI Taxonomy" id="53992"/>
    <lineage>
        <taxon>Eukaryota</taxon>
        <taxon>Metazoa</taxon>
        <taxon>Ecdysozoa</taxon>
        <taxon>Nematoda</taxon>
        <taxon>Chromadorea</taxon>
        <taxon>Rhabditida</taxon>
        <taxon>Rhabditina</taxon>
        <taxon>Rhabditomorpha</taxon>
        <taxon>Strongyloidea</taxon>
        <taxon>Strongylidae</taxon>
        <taxon>Cylicocyclus</taxon>
    </lineage>
</organism>
<reference evidence="11" key="1">
    <citation type="submission" date="2023-07" db="EMBL/GenBank/DDBJ databases">
        <authorList>
            <consortium name="CYATHOMIX"/>
        </authorList>
    </citation>
    <scope>NUCLEOTIDE SEQUENCE</scope>
    <source>
        <strain evidence="11">N/A</strain>
    </source>
</reference>
<dbReference type="InterPro" id="IPR001628">
    <property type="entry name" value="Znf_hrmn_rcpt"/>
</dbReference>
<keyword evidence="3" id="KW-0862">Zinc</keyword>
<dbReference type="InterPro" id="IPR013088">
    <property type="entry name" value="Znf_NHR/GATA"/>
</dbReference>
<keyword evidence="6" id="KW-0804">Transcription</keyword>
<dbReference type="SUPFAM" id="SSF48508">
    <property type="entry name" value="Nuclear receptor ligand-binding domain"/>
    <property type="match status" value="1"/>
</dbReference>
<dbReference type="Pfam" id="PF00104">
    <property type="entry name" value="Hormone_recep"/>
    <property type="match status" value="1"/>
</dbReference>
<evidence type="ECO:0000313" key="11">
    <source>
        <dbReference type="EMBL" id="CAJ0601521.1"/>
    </source>
</evidence>
<dbReference type="GO" id="GO:0005634">
    <property type="term" value="C:nucleus"/>
    <property type="evidence" value="ECO:0007669"/>
    <property type="project" value="TreeGrafter"/>
</dbReference>
<keyword evidence="12" id="KW-1185">Reference proteome</keyword>
<dbReference type="Proteomes" id="UP001176961">
    <property type="component" value="Unassembled WGS sequence"/>
</dbReference>
<evidence type="ECO:0000259" key="9">
    <source>
        <dbReference type="PROSITE" id="PS51030"/>
    </source>
</evidence>
<dbReference type="SUPFAM" id="SSF57716">
    <property type="entry name" value="Glucocorticoid receptor-like (DNA-binding domain)"/>
    <property type="match status" value="1"/>
</dbReference>
<comment type="caution">
    <text evidence="11">The sequence shown here is derived from an EMBL/GenBank/DDBJ whole genome shotgun (WGS) entry which is preliminary data.</text>
</comment>
<keyword evidence="4" id="KW-0805">Transcription regulation</keyword>
<keyword evidence="1" id="KW-0479">Metal-binding</keyword>
<keyword evidence="8" id="KW-0539">Nucleus</keyword>
<evidence type="ECO:0000259" key="10">
    <source>
        <dbReference type="PROSITE" id="PS51843"/>
    </source>
</evidence>
<dbReference type="EMBL" id="CATQJL010000305">
    <property type="protein sequence ID" value="CAJ0601521.1"/>
    <property type="molecule type" value="Genomic_DNA"/>
</dbReference>
<dbReference type="GO" id="GO:0006357">
    <property type="term" value="P:regulation of transcription by RNA polymerase II"/>
    <property type="evidence" value="ECO:0007669"/>
    <property type="project" value="TreeGrafter"/>
</dbReference>
<dbReference type="SMART" id="SM00399">
    <property type="entry name" value="ZnF_C4"/>
    <property type="match status" value="1"/>
</dbReference>
<evidence type="ECO:0000256" key="1">
    <source>
        <dbReference type="ARBA" id="ARBA00022723"/>
    </source>
</evidence>
<gene>
    <name evidence="11" type="ORF">CYNAS_LOCUS13504</name>
</gene>
<dbReference type="Pfam" id="PF00105">
    <property type="entry name" value="zf-C4"/>
    <property type="match status" value="1"/>
</dbReference>